<protein>
    <recommendedName>
        <fullName evidence="3">Malectin-like domain-containing protein</fullName>
    </recommendedName>
</protein>
<dbReference type="Proteomes" id="UP000001514">
    <property type="component" value="Unassembled WGS sequence"/>
</dbReference>
<organism evidence="2">
    <name type="scientific">Selaginella moellendorffii</name>
    <name type="common">Spikemoss</name>
    <dbReference type="NCBI Taxonomy" id="88036"/>
    <lineage>
        <taxon>Eukaryota</taxon>
        <taxon>Viridiplantae</taxon>
        <taxon>Streptophyta</taxon>
        <taxon>Embryophyta</taxon>
        <taxon>Tracheophyta</taxon>
        <taxon>Lycopodiopsida</taxon>
        <taxon>Selaginellales</taxon>
        <taxon>Selaginellaceae</taxon>
        <taxon>Selaginella</taxon>
    </lineage>
</organism>
<evidence type="ECO:0000313" key="2">
    <source>
        <dbReference type="Proteomes" id="UP000001514"/>
    </source>
</evidence>
<dbReference type="InterPro" id="IPR046959">
    <property type="entry name" value="PRK1-6/SRF4-like"/>
</dbReference>
<sequence>MAANPLDRLDRDGSRKSRIFEHYCHRAVSRESSRARSGIHFTLTSGICNFVGITCLHENDSRVYGISLPGSGLTGGFPQGLDKYSSLTVLDLSQNELSGAIPPNFCNILPYLVGFHSGSIDNSFNSCTYLNNLDLSQNRFSGPIPGQIKGCAVSLYVTTARAGCWSQEKSTPHHQWRKDHGTAFHPMFAAFFHTLRGSINTSTYFNNLDSRHNRFSGQIGVLPQLTKFDIPFSTSGEYVYHLFLHNMANLEFSRSKLETSFLRAWVIKIQGAKVLLTMLSKTCSFINFFVPPTGALPLGFENQPHLVVEEFENSLLALNPSCTAIAPLNA</sequence>
<dbReference type="AlphaFoldDB" id="D8QVF9"/>
<dbReference type="InterPro" id="IPR001611">
    <property type="entry name" value="Leu-rich_rpt"/>
</dbReference>
<evidence type="ECO:0008006" key="3">
    <source>
        <dbReference type="Google" id="ProtNLM"/>
    </source>
</evidence>
<evidence type="ECO:0000313" key="1">
    <source>
        <dbReference type="EMBL" id="EFJ36454.1"/>
    </source>
</evidence>
<dbReference type="InterPro" id="IPR032675">
    <property type="entry name" value="LRR_dom_sf"/>
</dbReference>
<keyword evidence="2" id="KW-1185">Reference proteome</keyword>
<dbReference type="PANTHER" id="PTHR48007:SF86">
    <property type="entry name" value="(WILD MALAYSIAN BANANA) HYPOTHETICAL PROTEIN"/>
    <property type="match status" value="1"/>
</dbReference>
<name>D8QVF9_SELML</name>
<reference evidence="1 2" key="1">
    <citation type="journal article" date="2011" name="Science">
        <title>The Selaginella genome identifies genetic changes associated with the evolution of vascular plants.</title>
        <authorList>
            <person name="Banks J.A."/>
            <person name="Nishiyama T."/>
            <person name="Hasebe M."/>
            <person name="Bowman J.L."/>
            <person name="Gribskov M."/>
            <person name="dePamphilis C."/>
            <person name="Albert V.A."/>
            <person name="Aono N."/>
            <person name="Aoyama T."/>
            <person name="Ambrose B.A."/>
            <person name="Ashton N.W."/>
            <person name="Axtell M.J."/>
            <person name="Barker E."/>
            <person name="Barker M.S."/>
            <person name="Bennetzen J.L."/>
            <person name="Bonawitz N.D."/>
            <person name="Chapple C."/>
            <person name="Cheng C."/>
            <person name="Correa L.G."/>
            <person name="Dacre M."/>
            <person name="DeBarry J."/>
            <person name="Dreyer I."/>
            <person name="Elias M."/>
            <person name="Engstrom E.M."/>
            <person name="Estelle M."/>
            <person name="Feng L."/>
            <person name="Finet C."/>
            <person name="Floyd S.K."/>
            <person name="Frommer W.B."/>
            <person name="Fujita T."/>
            <person name="Gramzow L."/>
            <person name="Gutensohn M."/>
            <person name="Harholt J."/>
            <person name="Hattori M."/>
            <person name="Heyl A."/>
            <person name="Hirai T."/>
            <person name="Hiwatashi Y."/>
            <person name="Ishikawa M."/>
            <person name="Iwata M."/>
            <person name="Karol K.G."/>
            <person name="Koehler B."/>
            <person name="Kolukisaoglu U."/>
            <person name="Kubo M."/>
            <person name="Kurata T."/>
            <person name="Lalonde S."/>
            <person name="Li K."/>
            <person name="Li Y."/>
            <person name="Litt A."/>
            <person name="Lyons E."/>
            <person name="Manning G."/>
            <person name="Maruyama T."/>
            <person name="Michael T.P."/>
            <person name="Mikami K."/>
            <person name="Miyazaki S."/>
            <person name="Morinaga S."/>
            <person name="Murata T."/>
            <person name="Mueller-Roeber B."/>
            <person name="Nelson D.R."/>
            <person name="Obara M."/>
            <person name="Oguri Y."/>
            <person name="Olmstead R.G."/>
            <person name="Onodera N."/>
            <person name="Petersen B.L."/>
            <person name="Pils B."/>
            <person name="Prigge M."/>
            <person name="Rensing S.A."/>
            <person name="Riano-Pachon D.M."/>
            <person name="Roberts A.W."/>
            <person name="Sato Y."/>
            <person name="Scheller H.V."/>
            <person name="Schulz B."/>
            <person name="Schulz C."/>
            <person name="Shakirov E.V."/>
            <person name="Shibagaki N."/>
            <person name="Shinohara N."/>
            <person name="Shippen D.E."/>
            <person name="Soerensen I."/>
            <person name="Sotooka R."/>
            <person name="Sugimoto N."/>
            <person name="Sugita M."/>
            <person name="Sumikawa N."/>
            <person name="Tanurdzic M."/>
            <person name="Theissen G."/>
            <person name="Ulvskov P."/>
            <person name="Wakazuki S."/>
            <person name="Weng J.K."/>
            <person name="Willats W.W."/>
            <person name="Wipf D."/>
            <person name="Wolf P.G."/>
            <person name="Yang L."/>
            <person name="Zimmer A.D."/>
            <person name="Zhu Q."/>
            <person name="Mitros T."/>
            <person name="Hellsten U."/>
            <person name="Loque D."/>
            <person name="Otillar R."/>
            <person name="Salamov A."/>
            <person name="Schmutz J."/>
            <person name="Shapiro H."/>
            <person name="Lindquist E."/>
            <person name="Lucas S."/>
            <person name="Rokhsar D."/>
            <person name="Grigoriev I.V."/>
        </authorList>
    </citation>
    <scope>NUCLEOTIDE SEQUENCE [LARGE SCALE GENOMIC DNA]</scope>
</reference>
<accession>D8QVF9</accession>
<dbReference type="SUPFAM" id="SSF52058">
    <property type="entry name" value="L domain-like"/>
    <property type="match status" value="1"/>
</dbReference>
<dbReference type="EMBL" id="GL377567">
    <property type="protein sequence ID" value="EFJ36454.1"/>
    <property type="molecule type" value="Genomic_DNA"/>
</dbReference>
<dbReference type="Gene3D" id="3.80.10.10">
    <property type="entry name" value="Ribonuclease Inhibitor"/>
    <property type="match status" value="1"/>
</dbReference>
<dbReference type="Gramene" id="EFJ36454">
    <property type="protein sequence ID" value="EFJ36454"/>
    <property type="gene ID" value="SELMODRAFT_404474"/>
</dbReference>
<dbReference type="HOGENOM" id="CLU_843067_0_0_1"/>
<gene>
    <name evidence="1" type="ORF">SELMODRAFT_404474</name>
</gene>
<dbReference type="PANTHER" id="PTHR48007">
    <property type="entry name" value="LEUCINE-RICH REPEAT RECEPTOR-LIKE PROTEIN KINASE PXC1"/>
    <property type="match status" value="1"/>
</dbReference>
<dbReference type="InParanoid" id="D8QVF9"/>
<proteinExistence type="predicted"/>
<dbReference type="KEGG" id="smo:SELMODRAFT_404474"/>
<dbReference type="Pfam" id="PF00560">
    <property type="entry name" value="LRR_1"/>
    <property type="match status" value="2"/>
</dbReference>
<dbReference type="STRING" id="88036.D8QVF9"/>